<evidence type="ECO:0000256" key="1">
    <source>
        <dbReference type="SAM" id="MobiDB-lite"/>
    </source>
</evidence>
<accession>A0A0G0QE87</accession>
<organism evidence="2 3">
    <name type="scientific">Candidatus Woesebacteria bacterium GW2011_GWB1_39_12</name>
    <dbReference type="NCBI Taxonomy" id="1618574"/>
    <lineage>
        <taxon>Bacteria</taxon>
        <taxon>Candidatus Woeseibacteriota</taxon>
    </lineage>
</organism>
<dbReference type="STRING" id="1618574.UT24_C0018G0024"/>
<evidence type="ECO:0000313" key="2">
    <source>
        <dbReference type="EMBL" id="KKR00042.1"/>
    </source>
</evidence>
<dbReference type="Proteomes" id="UP000033881">
    <property type="component" value="Unassembled WGS sequence"/>
</dbReference>
<feature type="region of interest" description="Disordered" evidence="1">
    <location>
        <begin position="53"/>
        <end position="74"/>
    </location>
</feature>
<comment type="caution">
    <text evidence="2">The sequence shown here is derived from an EMBL/GenBank/DDBJ whole genome shotgun (WGS) entry which is preliminary data.</text>
</comment>
<protein>
    <submittedName>
        <fullName evidence="2">Uncharacterized protein</fullName>
    </submittedName>
</protein>
<evidence type="ECO:0000313" key="3">
    <source>
        <dbReference type="Proteomes" id="UP000033881"/>
    </source>
</evidence>
<gene>
    <name evidence="2" type="ORF">UT24_C0018G0024</name>
</gene>
<dbReference type="AlphaFoldDB" id="A0A0G0QE87"/>
<proteinExistence type="predicted"/>
<dbReference type="EMBL" id="LBWB01000018">
    <property type="protein sequence ID" value="KKR00042.1"/>
    <property type="molecule type" value="Genomic_DNA"/>
</dbReference>
<sequence>MEEIILNRSDVIQDIIDALGSSSSEVLANIYETIVGSEITYIGQDQFQMWSDDLEEDEDYSWDHEEDEEDEFDF</sequence>
<name>A0A0G0QE87_9BACT</name>
<reference evidence="2 3" key="1">
    <citation type="journal article" date="2015" name="Nature">
        <title>rRNA introns, odd ribosomes, and small enigmatic genomes across a large radiation of phyla.</title>
        <authorList>
            <person name="Brown C.T."/>
            <person name="Hug L.A."/>
            <person name="Thomas B.C."/>
            <person name="Sharon I."/>
            <person name="Castelle C.J."/>
            <person name="Singh A."/>
            <person name="Wilkins M.J."/>
            <person name="Williams K.H."/>
            <person name="Banfield J.F."/>
        </authorList>
    </citation>
    <scope>NUCLEOTIDE SEQUENCE [LARGE SCALE GENOMIC DNA]</scope>
</reference>